<proteinExistence type="predicted"/>
<evidence type="ECO:0000313" key="1">
    <source>
        <dbReference type="EMBL" id="MFC4722737.1"/>
    </source>
</evidence>
<organism evidence="1 2">
    <name type="scientific">Geojedonia litorea</name>
    <dbReference type="NCBI Taxonomy" id="1268269"/>
    <lineage>
        <taxon>Bacteria</taxon>
        <taxon>Pseudomonadati</taxon>
        <taxon>Bacteroidota</taxon>
        <taxon>Flavobacteriia</taxon>
        <taxon>Flavobacteriales</taxon>
        <taxon>Flavobacteriaceae</taxon>
        <taxon>Geojedonia</taxon>
    </lineage>
</organism>
<evidence type="ECO:0000313" key="2">
    <source>
        <dbReference type="Proteomes" id="UP001595953"/>
    </source>
</evidence>
<gene>
    <name evidence="1" type="ORF">ACFO5O_10415</name>
</gene>
<comment type="caution">
    <text evidence="1">The sequence shown here is derived from an EMBL/GenBank/DDBJ whole genome shotgun (WGS) entry which is preliminary data.</text>
</comment>
<keyword evidence="2" id="KW-1185">Reference proteome</keyword>
<sequence>MASKRRERFEKVASNRVQKVIDYLNLLGNCANKNNYEYSQKDVDLMFKEISRTLKETRILYDKELNKTNKGGFRFEK</sequence>
<dbReference type="RefSeq" id="WP_387963502.1">
    <property type="nucleotide sequence ID" value="NZ_JBHSGP010000014.1"/>
</dbReference>
<reference evidence="2" key="1">
    <citation type="journal article" date="2019" name="Int. J. Syst. Evol. Microbiol.">
        <title>The Global Catalogue of Microorganisms (GCM) 10K type strain sequencing project: providing services to taxonomists for standard genome sequencing and annotation.</title>
        <authorList>
            <consortium name="The Broad Institute Genomics Platform"/>
            <consortium name="The Broad Institute Genome Sequencing Center for Infectious Disease"/>
            <person name="Wu L."/>
            <person name="Ma J."/>
        </authorList>
    </citation>
    <scope>NUCLEOTIDE SEQUENCE [LARGE SCALE GENOMIC DNA]</scope>
    <source>
        <strain evidence="2">CCUG 63682</strain>
    </source>
</reference>
<dbReference type="EMBL" id="JBHSGP010000014">
    <property type="protein sequence ID" value="MFC4722737.1"/>
    <property type="molecule type" value="Genomic_DNA"/>
</dbReference>
<name>A0ABV9N351_9FLAO</name>
<dbReference type="Proteomes" id="UP001595953">
    <property type="component" value="Unassembled WGS sequence"/>
</dbReference>
<accession>A0ABV9N351</accession>
<protein>
    <submittedName>
        <fullName evidence="1">Uncharacterized protein</fullName>
    </submittedName>
</protein>